<organism evidence="3 4">
    <name type="scientific">Phototrophicus methaneseepsis</name>
    <dbReference type="NCBI Taxonomy" id="2710758"/>
    <lineage>
        <taxon>Bacteria</taxon>
        <taxon>Bacillati</taxon>
        <taxon>Chloroflexota</taxon>
        <taxon>Candidatus Thermofontia</taxon>
        <taxon>Phototrophicales</taxon>
        <taxon>Phototrophicaceae</taxon>
        <taxon>Phototrophicus</taxon>
    </lineage>
</organism>
<feature type="domain" description="PIN" evidence="2">
    <location>
        <begin position="154"/>
        <end position="261"/>
    </location>
</feature>
<dbReference type="PANTHER" id="PTHR11603">
    <property type="entry name" value="AAA FAMILY ATPASE"/>
    <property type="match status" value="1"/>
</dbReference>
<evidence type="ECO:0000313" key="4">
    <source>
        <dbReference type="Proteomes" id="UP000594468"/>
    </source>
</evidence>
<dbReference type="Gene3D" id="3.40.50.1010">
    <property type="entry name" value="5'-nuclease"/>
    <property type="match status" value="1"/>
</dbReference>
<sequence length="349" mass="37956">MTLEFLSRLAGLVIFGIIGARFGAQESIYSSLNLTQEASANVMGLTGMLFGLLLTPRFTVQPVQALRKNINEMPADQLLMSLIGLAVGLVLALLAAYPLSLLPVPLNWVVPAAITVVGAYLGLNIFVRRGREIQEELGKRMLRSAARPAGTGARKLLVDTSSLIDGRIVDVAETGFVGGTLIIPRFVLTELHQVADSPDPLRRNRGRRGLNLLNKLQRSELVLVRIVDDDFEDIAEVDDKLVALAQQMSASLITNDYNLGEVADAQGVPVLNINKLSNAVRSIYIPGETFAIRVIQEGREENQGVGYLDDGTMVLIENGKAYLDRNIQVEVTKLINRDTGRIIFASPAS</sequence>
<keyword evidence="4" id="KW-1185">Reference proteome</keyword>
<dbReference type="KEGG" id="pmet:G4Y79_00960"/>
<keyword evidence="1" id="KW-0812">Transmembrane</keyword>
<name>A0A7S8E9P6_9CHLR</name>
<dbReference type="CDD" id="cd09877">
    <property type="entry name" value="PIN_YacL-like"/>
    <property type="match status" value="1"/>
</dbReference>
<dbReference type="AlphaFoldDB" id="A0A7S8E9P6"/>
<dbReference type="PANTHER" id="PTHR11603:SF147">
    <property type="entry name" value="MEMBRANE PROTEIN"/>
    <property type="match status" value="1"/>
</dbReference>
<dbReference type="InterPro" id="IPR052041">
    <property type="entry name" value="Nucleic_acid_metab_PIN/TRAM"/>
</dbReference>
<keyword evidence="1" id="KW-1133">Transmembrane helix</keyword>
<feature type="transmembrane region" description="Helical" evidence="1">
    <location>
        <begin position="40"/>
        <end position="58"/>
    </location>
</feature>
<evidence type="ECO:0000313" key="3">
    <source>
        <dbReference type="EMBL" id="QPC82975.1"/>
    </source>
</evidence>
<dbReference type="RefSeq" id="WP_195171044.1">
    <property type="nucleotide sequence ID" value="NZ_CP062983.1"/>
</dbReference>
<protein>
    <submittedName>
        <fullName evidence="3">PIN domain nuclease</fullName>
    </submittedName>
</protein>
<dbReference type="SUPFAM" id="SSF88723">
    <property type="entry name" value="PIN domain-like"/>
    <property type="match status" value="1"/>
</dbReference>
<evidence type="ECO:0000259" key="2">
    <source>
        <dbReference type="SMART" id="SM00670"/>
    </source>
</evidence>
<feature type="transmembrane region" description="Helical" evidence="1">
    <location>
        <begin position="78"/>
        <end position="100"/>
    </location>
</feature>
<dbReference type="Proteomes" id="UP000594468">
    <property type="component" value="Chromosome"/>
</dbReference>
<dbReference type="SMART" id="SM00670">
    <property type="entry name" value="PINc"/>
    <property type="match status" value="1"/>
</dbReference>
<evidence type="ECO:0000256" key="1">
    <source>
        <dbReference type="SAM" id="Phobius"/>
    </source>
</evidence>
<keyword evidence="1" id="KW-0472">Membrane</keyword>
<accession>A0A7S8E9P6</accession>
<dbReference type="InterPro" id="IPR029060">
    <property type="entry name" value="PIN-like_dom_sf"/>
</dbReference>
<dbReference type="InterPro" id="IPR002716">
    <property type="entry name" value="PIN_dom"/>
</dbReference>
<proteinExistence type="predicted"/>
<feature type="transmembrane region" description="Helical" evidence="1">
    <location>
        <begin position="106"/>
        <end position="127"/>
    </location>
</feature>
<gene>
    <name evidence="3" type="ORF">G4Y79_00960</name>
</gene>
<reference evidence="3 4" key="1">
    <citation type="submission" date="2020-02" db="EMBL/GenBank/DDBJ databases">
        <authorList>
            <person name="Zheng R.K."/>
            <person name="Sun C.M."/>
        </authorList>
    </citation>
    <scope>NUCLEOTIDE SEQUENCE [LARGE SCALE GENOMIC DNA]</scope>
    <source>
        <strain evidence="4">rifampicinis</strain>
    </source>
</reference>
<dbReference type="EMBL" id="CP062983">
    <property type="protein sequence ID" value="QPC82975.1"/>
    <property type="molecule type" value="Genomic_DNA"/>
</dbReference>